<accession>Q6LHC9</accession>
<keyword evidence="3" id="KW-1185">Reference proteome</keyword>
<dbReference type="KEGG" id="ppr:PBPRB1434"/>
<dbReference type="InterPro" id="IPR010318">
    <property type="entry name" value="S-Me-THD_N"/>
</dbReference>
<dbReference type="eggNOG" id="COG3535">
    <property type="taxonomic scope" value="Bacteria"/>
</dbReference>
<dbReference type="STRING" id="298386.PBPRB1434"/>
<evidence type="ECO:0000313" key="2">
    <source>
        <dbReference type="EMBL" id="CAG23301.1"/>
    </source>
</evidence>
<dbReference type="SUPFAM" id="SSF160991">
    <property type="entry name" value="CV3147-like"/>
    <property type="match status" value="1"/>
</dbReference>
<sequence>MELEKKTLNHEDLNDIILGAHFYACGGGGALENGKELLKEIEKHFNSESEVQIQYVELAEVKDTDQLPVMAAMGAPQKFLEKDYSQSPISAFNALEKLSKTQFATLSPVETGPIAYGMSLLVAAAKGIPIVNGDGGGRAFPCLQLSTFANINLESPIAVAPGRATA</sequence>
<evidence type="ECO:0000259" key="1">
    <source>
        <dbReference type="Pfam" id="PF06032"/>
    </source>
</evidence>
<dbReference type="HOGENOM" id="CLU_1601146_0_0_6"/>
<dbReference type="AlphaFoldDB" id="Q6LHC9"/>
<dbReference type="Pfam" id="PF06032">
    <property type="entry name" value="S-Me-THD_N"/>
    <property type="match status" value="1"/>
</dbReference>
<name>Q6LHC9_PHOPR</name>
<evidence type="ECO:0000313" key="3">
    <source>
        <dbReference type="Proteomes" id="UP000000593"/>
    </source>
</evidence>
<reference evidence="3" key="1">
    <citation type="journal article" date="2005" name="Science">
        <title>Life at depth: Photobacterium profundum genome sequence and expression analysis.</title>
        <authorList>
            <person name="Vezzi A."/>
            <person name="Campanaro S."/>
            <person name="D'Angelo M."/>
            <person name="Simonato F."/>
            <person name="Vitulo N."/>
            <person name="Lauro F.M."/>
            <person name="Cestaro A."/>
            <person name="Malacrida G."/>
            <person name="Simionati B."/>
            <person name="Cannata N."/>
            <person name="Romualdi C."/>
            <person name="Bartlett D.H."/>
            <person name="Valle G."/>
        </authorList>
    </citation>
    <scope>NUCLEOTIDE SEQUENCE [LARGE SCALE GENOMIC DNA]</scope>
    <source>
        <strain evidence="3">ATCC BAA-1253 / SS9</strain>
    </source>
</reference>
<dbReference type="Gene3D" id="3.40.1610.10">
    <property type="entry name" value="CV3147-like domain"/>
    <property type="match status" value="1"/>
</dbReference>
<proteinExistence type="predicted"/>
<protein>
    <recommendedName>
        <fullName evidence="1">S-Me-THD N-terminal domain-containing protein</fullName>
    </recommendedName>
</protein>
<gene>
    <name evidence="2" type="primary">BH1883</name>
    <name evidence="2" type="ordered locus">PBPRB1434</name>
</gene>
<feature type="domain" description="S-Me-THD N-terminal" evidence="1">
    <location>
        <begin position="11"/>
        <end position="158"/>
    </location>
</feature>
<dbReference type="InterPro" id="IPR027479">
    <property type="entry name" value="S-Me-THD_N_sf"/>
</dbReference>
<dbReference type="RefSeq" id="WP_011221474.1">
    <property type="nucleotide sequence ID" value="NC_006371.1"/>
</dbReference>
<dbReference type="EMBL" id="CR378679">
    <property type="protein sequence ID" value="CAG23301.1"/>
    <property type="molecule type" value="Genomic_DNA"/>
</dbReference>
<organism evidence="2 3">
    <name type="scientific">Photobacterium profundum (strain SS9)</name>
    <dbReference type="NCBI Taxonomy" id="298386"/>
    <lineage>
        <taxon>Bacteria</taxon>
        <taxon>Pseudomonadati</taxon>
        <taxon>Pseudomonadota</taxon>
        <taxon>Gammaproteobacteria</taxon>
        <taxon>Vibrionales</taxon>
        <taxon>Vibrionaceae</taxon>
        <taxon>Photobacterium</taxon>
    </lineage>
</organism>
<dbReference type="Proteomes" id="UP000000593">
    <property type="component" value="Chromosome 2"/>
</dbReference>